<dbReference type="KEGG" id="mbe:MBM_09240"/>
<dbReference type="InterPro" id="IPR050251">
    <property type="entry name" value="HpcH-HpaI_aldolase"/>
</dbReference>
<dbReference type="InterPro" id="IPR005000">
    <property type="entry name" value="Aldolase/citrate-lyase_domain"/>
</dbReference>
<dbReference type="GO" id="GO:0046872">
    <property type="term" value="F:metal ion binding"/>
    <property type="evidence" value="ECO:0007669"/>
    <property type="project" value="UniProtKB-KW"/>
</dbReference>
<keyword evidence="6" id="KW-1185">Reference proteome</keyword>
<dbReference type="OrthoDB" id="1621678at2759"/>
<evidence type="ECO:0000259" key="4">
    <source>
        <dbReference type="Pfam" id="PF03328"/>
    </source>
</evidence>
<evidence type="ECO:0000313" key="5">
    <source>
        <dbReference type="EMBL" id="EKD12671.1"/>
    </source>
</evidence>
<accession>K1WIP2</accession>
<name>K1WIP2_MARBU</name>
<proteinExistence type="predicted"/>
<dbReference type="eggNOG" id="ENOG502SJMS">
    <property type="taxonomic scope" value="Eukaryota"/>
</dbReference>
<dbReference type="STRING" id="1072389.K1WIP2"/>
<feature type="domain" description="HpcH/HpaI aldolase/citrate lyase" evidence="4">
    <location>
        <begin position="56"/>
        <end position="275"/>
    </location>
</feature>
<protein>
    <recommendedName>
        <fullName evidence="4">HpcH/HpaI aldolase/citrate lyase domain-containing protein</fullName>
    </recommendedName>
</protein>
<dbReference type="OMA" id="HGMFDRL"/>
<dbReference type="GO" id="GO:0005737">
    <property type="term" value="C:cytoplasm"/>
    <property type="evidence" value="ECO:0007669"/>
    <property type="project" value="TreeGrafter"/>
</dbReference>
<dbReference type="AlphaFoldDB" id="K1WIP2"/>
<feature type="region of interest" description="Disordered" evidence="3">
    <location>
        <begin position="294"/>
        <end position="323"/>
    </location>
</feature>
<dbReference type="GO" id="GO:0016832">
    <property type="term" value="F:aldehyde-lyase activity"/>
    <property type="evidence" value="ECO:0007669"/>
    <property type="project" value="TreeGrafter"/>
</dbReference>
<feature type="compositionally biased region" description="Basic and acidic residues" evidence="3">
    <location>
        <begin position="294"/>
        <end position="312"/>
    </location>
</feature>
<keyword evidence="1" id="KW-0479">Metal-binding</keyword>
<dbReference type="InParanoid" id="K1WIP2"/>
<dbReference type="Proteomes" id="UP000006753">
    <property type="component" value="Unassembled WGS sequence"/>
</dbReference>
<gene>
    <name evidence="5" type="ORF">MBM_09240</name>
</gene>
<keyword evidence="2" id="KW-0456">Lyase</keyword>
<dbReference type="SUPFAM" id="SSF51621">
    <property type="entry name" value="Phosphoenolpyruvate/pyruvate domain"/>
    <property type="match status" value="1"/>
</dbReference>
<dbReference type="Pfam" id="PF03328">
    <property type="entry name" value="HpcH_HpaI"/>
    <property type="match status" value="1"/>
</dbReference>
<evidence type="ECO:0000256" key="1">
    <source>
        <dbReference type="ARBA" id="ARBA00022723"/>
    </source>
</evidence>
<organism evidence="5 6">
    <name type="scientific">Marssonina brunnea f. sp. multigermtubi (strain MB_m1)</name>
    <name type="common">Marssonina leaf spot fungus</name>
    <dbReference type="NCBI Taxonomy" id="1072389"/>
    <lineage>
        <taxon>Eukaryota</taxon>
        <taxon>Fungi</taxon>
        <taxon>Dikarya</taxon>
        <taxon>Ascomycota</taxon>
        <taxon>Pezizomycotina</taxon>
        <taxon>Leotiomycetes</taxon>
        <taxon>Helotiales</taxon>
        <taxon>Drepanopezizaceae</taxon>
        <taxon>Drepanopeziza</taxon>
    </lineage>
</organism>
<dbReference type="GeneID" id="18765175"/>
<evidence type="ECO:0000256" key="2">
    <source>
        <dbReference type="ARBA" id="ARBA00023239"/>
    </source>
</evidence>
<dbReference type="InterPro" id="IPR015813">
    <property type="entry name" value="Pyrv/PenolPyrv_kinase-like_dom"/>
</dbReference>
<evidence type="ECO:0000313" key="6">
    <source>
        <dbReference type="Proteomes" id="UP000006753"/>
    </source>
</evidence>
<evidence type="ECO:0000256" key="3">
    <source>
        <dbReference type="SAM" id="MobiDB-lite"/>
    </source>
</evidence>
<dbReference type="PANTHER" id="PTHR30502">
    <property type="entry name" value="2-KETO-3-DEOXY-L-RHAMNONATE ALDOLASE"/>
    <property type="match status" value="1"/>
</dbReference>
<dbReference type="Gene3D" id="3.20.20.60">
    <property type="entry name" value="Phosphoenolpyruvate-binding domains"/>
    <property type="match status" value="1"/>
</dbReference>
<dbReference type="EMBL" id="JH921455">
    <property type="protein sequence ID" value="EKD12671.1"/>
    <property type="molecule type" value="Genomic_DNA"/>
</dbReference>
<dbReference type="HOGENOM" id="CLU_059964_2_1_1"/>
<sequence>MTDAPYLEQPELHTKAPFRSAILTYPGNFREALRQAEDPSKVLFGVAQGIPSVFVTKILASTKPDFIWFDVEHAMFDRLSLYDAVQAAQHHSEGKSMVIVRVPAKDLTVLSTALDAGAAGIVIPHCESAAEVKAMLDEIYYPPIGKRSFSPWTFTPGISDQSLYQGDSFNMGTSNRHIVVIAQIESVKGAENVEEIAALEGIGALMFGPGDFMADAGLPIKMGGEPHPIFAAAMGKFVAAGQKFNKPLFGAAMVSEMVPMMLKQGYRAIAVAFDMWGLANVVHGGLVKARGYAKEAGEEREREREREKEKGVVRLINGHGNDP</sequence>
<reference evidence="5 6" key="1">
    <citation type="journal article" date="2012" name="BMC Genomics">
        <title>Sequencing the genome of Marssonina brunnea reveals fungus-poplar co-evolution.</title>
        <authorList>
            <person name="Zhu S."/>
            <person name="Cao Y.-Z."/>
            <person name="Jiang C."/>
            <person name="Tan B.-Y."/>
            <person name="Wang Z."/>
            <person name="Feng S."/>
            <person name="Zhang L."/>
            <person name="Su X.-H."/>
            <person name="Brejova B."/>
            <person name="Vinar T."/>
            <person name="Xu M."/>
            <person name="Wang M.-X."/>
            <person name="Zhang S.-G."/>
            <person name="Huang M.-R."/>
            <person name="Wu R."/>
            <person name="Zhou Y."/>
        </authorList>
    </citation>
    <scope>NUCLEOTIDE SEQUENCE [LARGE SCALE GENOMIC DNA]</scope>
    <source>
        <strain evidence="5 6">MB_m1</strain>
    </source>
</reference>
<dbReference type="PANTHER" id="PTHR30502:SF8">
    <property type="entry name" value="SYNTHASE, PUTATIVE-RELATED"/>
    <property type="match status" value="1"/>
</dbReference>
<dbReference type="InterPro" id="IPR040442">
    <property type="entry name" value="Pyrv_kinase-like_dom_sf"/>
</dbReference>